<dbReference type="AlphaFoldDB" id="A0A7S2MME4"/>
<evidence type="ECO:0000256" key="3">
    <source>
        <dbReference type="SAM" id="Phobius"/>
    </source>
</evidence>
<dbReference type="CDD" id="cd00038">
    <property type="entry name" value="CAP_ED"/>
    <property type="match status" value="1"/>
</dbReference>
<gene>
    <name evidence="5" type="ORF">CBRE1094_LOCUS27273</name>
</gene>
<keyword evidence="1" id="KW-0406">Ion transport</keyword>
<evidence type="ECO:0000256" key="2">
    <source>
        <dbReference type="SAM" id="MobiDB-lite"/>
    </source>
</evidence>
<feature type="transmembrane region" description="Helical" evidence="3">
    <location>
        <begin position="180"/>
        <end position="201"/>
    </location>
</feature>
<dbReference type="SUPFAM" id="SSF81324">
    <property type="entry name" value="Voltage-gated potassium channels"/>
    <property type="match status" value="1"/>
</dbReference>
<dbReference type="EMBL" id="HBGU01050089">
    <property type="protein sequence ID" value="CAD9491856.1"/>
    <property type="molecule type" value="Transcribed_RNA"/>
</dbReference>
<dbReference type="Pfam" id="PF00027">
    <property type="entry name" value="cNMP_binding"/>
    <property type="match status" value="1"/>
</dbReference>
<dbReference type="PROSITE" id="PS50042">
    <property type="entry name" value="CNMP_BINDING_3"/>
    <property type="match status" value="1"/>
</dbReference>
<keyword evidence="1" id="KW-0813">Transport</keyword>
<evidence type="ECO:0000259" key="4">
    <source>
        <dbReference type="PROSITE" id="PS50042"/>
    </source>
</evidence>
<dbReference type="GO" id="GO:0005221">
    <property type="term" value="F:intracellularly cyclic nucleotide-activated monoatomic cation channel activity"/>
    <property type="evidence" value="ECO:0007669"/>
    <property type="project" value="InterPro"/>
</dbReference>
<dbReference type="PANTHER" id="PTHR45638">
    <property type="entry name" value="CYCLIC NUCLEOTIDE-GATED CATION CHANNEL SUBUNIT A"/>
    <property type="match status" value="1"/>
</dbReference>
<feature type="compositionally biased region" description="Low complexity" evidence="2">
    <location>
        <begin position="572"/>
        <end position="591"/>
    </location>
</feature>
<dbReference type="GO" id="GO:0044877">
    <property type="term" value="F:protein-containing complex binding"/>
    <property type="evidence" value="ECO:0007669"/>
    <property type="project" value="TreeGrafter"/>
</dbReference>
<reference evidence="5" key="1">
    <citation type="submission" date="2021-01" db="EMBL/GenBank/DDBJ databases">
        <authorList>
            <person name="Corre E."/>
            <person name="Pelletier E."/>
            <person name="Niang G."/>
            <person name="Scheremetjew M."/>
            <person name="Finn R."/>
            <person name="Kale V."/>
            <person name="Holt S."/>
            <person name="Cochrane G."/>
            <person name="Meng A."/>
            <person name="Brown T."/>
            <person name="Cohen L."/>
        </authorList>
    </citation>
    <scope>NUCLEOTIDE SEQUENCE</scope>
    <source>
        <strain evidence="5">UTEX LB 985</strain>
    </source>
</reference>
<keyword evidence="3" id="KW-1133">Transmembrane helix</keyword>
<name>A0A7S2MME4_9EUKA</name>
<dbReference type="SUPFAM" id="SSF51206">
    <property type="entry name" value="cAMP-binding domain-like"/>
    <property type="match status" value="1"/>
</dbReference>
<dbReference type="InterPro" id="IPR000595">
    <property type="entry name" value="cNMP-bd_dom"/>
</dbReference>
<evidence type="ECO:0000313" key="5">
    <source>
        <dbReference type="EMBL" id="CAD9491856.1"/>
    </source>
</evidence>
<dbReference type="Gene3D" id="1.10.287.70">
    <property type="match status" value="1"/>
</dbReference>
<feature type="compositionally biased region" description="Polar residues" evidence="2">
    <location>
        <begin position="611"/>
        <end position="622"/>
    </location>
</feature>
<protein>
    <recommendedName>
        <fullName evidence="4">Cyclic nucleotide-binding domain-containing protein</fullName>
    </recommendedName>
</protein>
<keyword evidence="1" id="KW-0407">Ion channel</keyword>
<dbReference type="Gene3D" id="1.10.287.630">
    <property type="entry name" value="Helix hairpin bin"/>
    <property type="match status" value="1"/>
</dbReference>
<feature type="region of interest" description="Disordered" evidence="2">
    <location>
        <begin position="559"/>
        <end position="629"/>
    </location>
</feature>
<organism evidence="5">
    <name type="scientific">Haptolina brevifila</name>
    <dbReference type="NCBI Taxonomy" id="156173"/>
    <lineage>
        <taxon>Eukaryota</taxon>
        <taxon>Haptista</taxon>
        <taxon>Haptophyta</taxon>
        <taxon>Prymnesiophyceae</taxon>
        <taxon>Prymnesiales</taxon>
        <taxon>Prymnesiaceae</taxon>
        <taxon>Haptolina</taxon>
    </lineage>
</organism>
<dbReference type="Gene3D" id="2.60.120.10">
    <property type="entry name" value="Jelly Rolls"/>
    <property type="match status" value="1"/>
</dbReference>
<dbReference type="InterPro" id="IPR014710">
    <property type="entry name" value="RmlC-like_jellyroll"/>
</dbReference>
<feature type="transmembrane region" description="Helical" evidence="3">
    <location>
        <begin position="27"/>
        <end position="44"/>
    </location>
</feature>
<feature type="domain" description="Cyclic nucleotide-binding" evidence="4">
    <location>
        <begin position="393"/>
        <end position="524"/>
    </location>
</feature>
<sequence length="629" mass="69720">MGETKDGHKRLLGVIPLPILPHSPARALLAAFLLLALSYDAWAFPFKMVFIGNWVDPGLTTFDVLSDIIILIDFASRFVLAFTEDGRLIDDLKIIRTRFLNKKRVIPMAIAAFPTSILLPIWPHADARILQSIRSLRLARTIPRIFFDDQVAKQQPSNLEELLRMIRSSAFDLQFAVNKLAPLLAIYLICVHYVACGYWAVISAHIAPQTWDRLAITSWASNNVSAMDISIDGSKWLPAADYLKGGSVVLYYFRAFYFATCNLTGLGAAVVPMAVPSVLFTLACFIMGVMVFAYLTSAIVNLVMQADAAKNNFTDTTMSLLGFMQDAGITNEVIHRASKWLNQWWHAHGGANMDTILRSLPPSLASEIRIHVFSTATEQNPFWKPPTDQRTVLTHNEILLMALHIRFEVFNSGEWVLRKGMLNDMFFMVATGQLEIFLDDGTSHEGGRRRRSIAVTNLAHAVIAEVGPGDVVGEHSCINKGKCEASVRAKGSTELLVLSRQIILRLLKRNKLVKARLHALMHKRFSENLYLRTGKVTVASAASQMLMLRRMVAQWRDRRRRDKELAQGTGVPERAAPAAAARPPAMAEIAAVTGGQVTPTDPGTPPARVTSKPSQGTPQPNQYDDPMSA</sequence>
<dbReference type="InterPro" id="IPR050866">
    <property type="entry name" value="CNG_cation_channel"/>
</dbReference>
<accession>A0A7S2MME4</accession>
<proteinExistence type="predicted"/>
<evidence type="ECO:0000256" key="1">
    <source>
        <dbReference type="ARBA" id="ARBA00023286"/>
    </source>
</evidence>
<feature type="transmembrane region" description="Helical" evidence="3">
    <location>
        <begin position="277"/>
        <end position="303"/>
    </location>
</feature>
<dbReference type="PANTHER" id="PTHR45638:SF11">
    <property type="entry name" value="CYCLIC NUCLEOTIDE-GATED CATION CHANNEL SUBUNIT A"/>
    <property type="match status" value="1"/>
</dbReference>
<feature type="transmembrane region" description="Helical" evidence="3">
    <location>
        <begin position="64"/>
        <end position="83"/>
    </location>
</feature>
<keyword evidence="3" id="KW-0812">Transmembrane</keyword>
<keyword evidence="1" id="KW-1071">Ligand-gated ion channel</keyword>
<dbReference type="InterPro" id="IPR018490">
    <property type="entry name" value="cNMP-bd_dom_sf"/>
</dbReference>
<keyword evidence="3" id="KW-0472">Membrane</keyword>
<feature type="transmembrane region" description="Helical" evidence="3">
    <location>
        <begin position="251"/>
        <end position="271"/>
    </location>
</feature>